<sequence>MFRGDLPTLGDWFQELTHLSGPVLHGDNAEMTRDEVLEALQQVHPIDTSGYDDSSSPDDSSESDDSLALKLDIVPMTFSSDNAASRLPIEMWYYIIDLLYEEPETLLQCRLVCKAWYEKCVSRLDRPTGVIYSLEDADMLIRLTRTVPRFRDFVEFLTFMGKPSNWTNPVVELNWLGDAIAMLAGQDLPKLKRIEIKLAQIKAETLRPDFFTQLSTFTTITHLALLITELPSIAFFGRFVCSFQGLEDLDLQMIRLTSSDPPVPLRRRWNIPKKLENIALRVPDKRFMADASVALIQTTLTTSCNKFTISYGMLNADDYPHLNIVLRSIGPALRQLIIDMPIPEFPDFEPFSSTRFPSFSTNKNLDTVIFAFKLRTQDIPRLGVHTKFICDMLLHMSTKTFPSPCFRLEFQDPGAFLEYGVDTKEILKACNRIDDACTRSRRFRKLKNVIVEFVGFYFTVDEASTKELWDNFAPKAFPRTLERGLLKGIFNIWPDKEPLIIDTGDKPKSKIIRPTLPAKWKSK</sequence>
<evidence type="ECO:0000313" key="2">
    <source>
        <dbReference type="Proteomes" id="UP000218811"/>
    </source>
</evidence>
<dbReference type="EMBL" id="KB467942">
    <property type="protein sequence ID" value="PCH38785.1"/>
    <property type="molecule type" value="Genomic_DNA"/>
</dbReference>
<dbReference type="Gene3D" id="1.20.1280.50">
    <property type="match status" value="1"/>
</dbReference>
<evidence type="ECO:0008006" key="3">
    <source>
        <dbReference type="Google" id="ProtNLM"/>
    </source>
</evidence>
<reference evidence="1 2" key="1">
    <citation type="journal article" date="2012" name="Science">
        <title>The Paleozoic origin of enzymatic lignin decomposition reconstructed from 31 fungal genomes.</title>
        <authorList>
            <person name="Floudas D."/>
            <person name="Binder M."/>
            <person name="Riley R."/>
            <person name="Barry K."/>
            <person name="Blanchette R.A."/>
            <person name="Henrissat B."/>
            <person name="Martinez A.T."/>
            <person name="Otillar R."/>
            <person name="Spatafora J.W."/>
            <person name="Yadav J.S."/>
            <person name="Aerts A."/>
            <person name="Benoit I."/>
            <person name="Boyd A."/>
            <person name="Carlson A."/>
            <person name="Copeland A."/>
            <person name="Coutinho P.M."/>
            <person name="de Vries R.P."/>
            <person name="Ferreira P."/>
            <person name="Findley K."/>
            <person name="Foster B."/>
            <person name="Gaskell J."/>
            <person name="Glotzer D."/>
            <person name="Gorecki P."/>
            <person name="Heitman J."/>
            <person name="Hesse C."/>
            <person name="Hori C."/>
            <person name="Igarashi K."/>
            <person name="Jurgens J.A."/>
            <person name="Kallen N."/>
            <person name="Kersten P."/>
            <person name="Kohler A."/>
            <person name="Kuees U."/>
            <person name="Kumar T.K.A."/>
            <person name="Kuo A."/>
            <person name="LaButti K."/>
            <person name="Larrondo L.F."/>
            <person name="Lindquist E."/>
            <person name="Ling A."/>
            <person name="Lombard V."/>
            <person name="Lucas S."/>
            <person name="Lundell T."/>
            <person name="Martin R."/>
            <person name="McLaughlin D.J."/>
            <person name="Morgenstern I."/>
            <person name="Morin E."/>
            <person name="Murat C."/>
            <person name="Nagy L.G."/>
            <person name="Nolan M."/>
            <person name="Ohm R.A."/>
            <person name="Patyshakuliyeva A."/>
            <person name="Rokas A."/>
            <person name="Ruiz-Duenas F.J."/>
            <person name="Sabat G."/>
            <person name="Salamov A."/>
            <person name="Samejima M."/>
            <person name="Schmutz J."/>
            <person name="Slot J.C."/>
            <person name="St John F."/>
            <person name="Stenlid J."/>
            <person name="Sun H."/>
            <person name="Sun S."/>
            <person name="Syed K."/>
            <person name="Tsang A."/>
            <person name="Wiebenga A."/>
            <person name="Young D."/>
            <person name="Pisabarro A."/>
            <person name="Eastwood D.C."/>
            <person name="Martin F."/>
            <person name="Cullen D."/>
            <person name="Grigoriev I.V."/>
            <person name="Hibbett D.S."/>
        </authorList>
    </citation>
    <scope>NUCLEOTIDE SEQUENCE [LARGE SCALE GENOMIC DNA]</scope>
    <source>
        <strain evidence="1 2">MD-104</strain>
    </source>
</reference>
<protein>
    <recommendedName>
        <fullName evidence="3">F-box domain-containing protein</fullName>
    </recommendedName>
</protein>
<dbReference type="Proteomes" id="UP000218811">
    <property type="component" value="Unassembled WGS sequence"/>
</dbReference>
<dbReference type="AlphaFoldDB" id="A0A2H3JB16"/>
<name>A0A2H3JB16_WOLCO</name>
<dbReference type="CDD" id="cd09917">
    <property type="entry name" value="F-box_SF"/>
    <property type="match status" value="1"/>
</dbReference>
<gene>
    <name evidence="1" type="ORF">WOLCODRAFT_161819</name>
</gene>
<organism evidence="1 2">
    <name type="scientific">Wolfiporia cocos (strain MD-104)</name>
    <name type="common">Brown rot fungus</name>
    <dbReference type="NCBI Taxonomy" id="742152"/>
    <lineage>
        <taxon>Eukaryota</taxon>
        <taxon>Fungi</taxon>
        <taxon>Dikarya</taxon>
        <taxon>Basidiomycota</taxon>
        <taxon>Agaricomycotina</taxon>
        <taxon>Agaricomycetes</taxon>
        <taxon>Polyporales</taxon>
        <taxon>Phaeolaceae</taxon>
        <taxon>Wolfiporia</taxon>
    </lineage>
</organism>
<dbReference type="SUPFAM" id="SSF81383">
    <property type="entry name" value="F-box domain"/>
    <property type="match status" value="1"/>
</dbReference>
<proteinExistence type="predicted"/>
<accession>A0A2H3JB16</accession>
<evidence type="ECO:0000313" key="1">
    <source>
        <dbReference type="EMBL" id="PCH38785.1"/>
    </source>
</evidence>
<dbReference type="InterPro" id="IPR036047">
    <property type="entry name" value="F-box-like_dom_sf"/>
</dbReference>
<keyword evidence="2" id="KW-1185">Reference proteome</keyword>